<dbReference type="Proteomes" id="UP000008120">
    <property type="component" value="Chromosome"/>
</dbReference>
<dbReference type="KEGG" id="csu:CSUB_C0005"/>
<dbReference type="BioCyc" id="CCAL311458:G131R-5-MONOMER"/>
<dbReference type="AlphaFoldDB" id="E6N447"/>
<evidence type="ECO:0000313" key="3">
    <source>
        <dbReference type="Proteomes" id="UP000008120"/>
    </source>
</evidence>
<dbReference type="EMBL" id="AP011826">
    <property type="protein sequence ID" value="BAJ47066.1"/>
    <property type="molecule type" value="Genomic_DNA"/>
</dbReference>
<accession>E6N447</accession>
<proteinExistence type="predicted"/>
<dbReference type="STRING" id="311458.CSUB_C0005"/>
<protein>
    <submittedName>
        <fullName evidence="1">Uncharacterized protein</fullName>
    </submittedName>
</protein>
<evidence type="ECO:0000313" key="2">
    <source>
        <dbReference type="EMBL" id="BAJ49874.1"/>
    </source>
</evidence>
<dbReference type="EMBL" id="BA000048">
    <property type="protein sequence ID" value="BAJ49874.1"/>
    <property type="molecule type" value="Genomic_DNA"/>
</dbReference>
<reference evidence="1 3" key="2">
    <citation type="journal article" date="2011" name="Nucleic Acids Res.">
        <title>Insights into the evolution of Archaea and eukaryotic protein modifier systems revealed by the genome of a novel archaeal group.</title>
        <authorList>
            <person name="Nunoura T."/>
            <person name="Takaki Y."/>
            <person name="Kakuta J."/>
            <person name="Nishi S."/>
            <person name="Sugahara J."/>
            <person name="Kazama H."/>
            <person name="Chee G."/>
            <person name="Hattori M."/>
            <person name="Kanai A."/>
            <person name="Atomi H."/>
            <person name="Takai K."/>
            <person name="Takami H."/>
        </authorList>
    </citation>
    <scope>NUCLEOTIDE SEQUENCE [LARGE SCALE GENOMIC DNA]</scope>
</reference>
<gene>
    <name evidence="2" type="ORF">CSUB_C0005</name>
    <name evidence="1" type="ORF">HGMM_F51C10C21</name>
</gene>
<sequence length="121" mass="13822">MRWQWTSIMLRKILAFLFMLSALLRCVCGAAVEGLDDLRVADEVDGLIRLRCRNSYCELEEICAVSVSEGVADVRFSRMFSEFNLLFMGRDELTKKLRRLGVKVVKGLFGGKSIKTRIKNL</sequence>
<name>E6N447_CALS0</name>
<evidence type="ECO:0000313" key="1">
    <source>
        <dbReference type="EMBL" id="BAJ47066.1"/>
    </source>
</evidence>
<reference evidence="1 3" key="1">
    <citation type="journal article" date="2005" name="Environ. Microbiol.">
        <title>Genetic and functional properties of uncultivated thermophilic crenarchaeotes from a subsurface gold mine as revealed by analysis of genome fragments.</title>
        <authorList>
            <person name="Nunoura T."/>
            <person name="Hirayama H."/>
            <person name="Takami H."/>
            <person name="Oida H."/>
            <person name="Nishi S."/>
            <person name="Shimamura S."/>
            <person name="Suzuki Y."/>
            <person name="Inagaki F."/>
            <person name="Takai K."/>
            <person name="Nealson K.H."/>
            <person name="Horikoshi K."/>
        </authorList>
    </citation>
    <scope>NUCLEOTIDE SEQUENCE [LARGE SCALE GENOMIC DNA]</scope>
</reference>
<organism evidence="1 3">
    <name type="scientific">Caldiarchaeum subterraneum</name>
    <dbReference type="NCBI Taxonomy" id="311458"/>
    <lineage>
        <taxon>Archaea</taxon>
        <taxon>Nitrososphaerota</taxon>
        <taxon>Candidatus Caldarchaeales</taxon>
        <taxon>Candidatus Caldarchaeaceae</taxon>
        <taxon>Candidatus Caldarchaeum</taxon>
    </lineage>
</organism>